<evidence type="ECO:0000256" key="10">
    <source>
        <dbReference type="SAM" id="Phobius"/>
    </source>
</evidence>
<feature type="domain" description="G-protein coupled receptors family 1 profile" evidence="11">
    <location>
        <begin position="52"/>
        <end position="293"/>
    </location>
</feature>
<dbReference type="PROSITE" id="PS50262">
    <property type="entry name" value="G_PROTEIN_RECEP_F1_2"/>
    <property type="match status" value="1"/>
</dbReference>
<keyword evidence="8 9" id="KW-0807">Transducer</keyword>
<feature type="transmembrane region" description="Helical" evidence="10">
    <location>
        <begin position="237"/>
        <end position="256"/>
    </location>
</feature>
<evidence type="ECO:0000256" key="2">
    <source>
        <dbReference type="ARBA" id="ARBA00022475"/>
    </source>
</evidence>
<dbReference type="RefSeq" id="XP_017341501.1">
    <property type="nucleotide sequence ID" value="XM_017486012.3"/>
</dbReference>
<dbReference type="InterPro" id="IPR000355">
    <property type="entry name" value="Chemokine_rcpt"/>
</dbReference>
<feature type="transmembrane region" description="Helical" evidence="10">
    <location>
        <begin position="41"/>
        <end position="61"/>
    </location>
</feature>
<dbReference type="STRING" id="7998.ENSIPUP00000037264"/>
<dbReference type="GO" id="GO:0007204">
    <property type="term" value="P:positive regulation of cytosolic calcium ion concentration"/>
    <property type="evidence" value="ECO:0007669"/>
    <property type="project" value="TreeGrafter"/>
</dbReference>
<dbReference type="PANTHER" id="PTHR10489:SF922">
    <property type="entry name" value="C-C CHEMOKINE RECEPTOR FAMILY-LIKE-RELATED"/>
    <property type="match status" value="1"/>
</dbReference>
<feature type="transmembrane region" description="Helical" evidence="10">
    <location>
        <begin position="73"/>
        <end position="95"/>
    </location>
</feature>
<dbReference type="CTD" id="568139"/>
<evidence type="ECO:0000256" key="1">
    <source>
        <dbReference type="ARBA" id="ARBA00004651"/>
    </source>
</evidence>
<gene>
    <name evidence="13" type="primary">ccr12b.2</name>
</gene>
<dbReference type="Gene3D" id="1.20.1070.10">
    <property type="entry name" value="Rhodopsin 7-helix transmembrane proteins"/>
    <property type="match status" value="1"/>
</dbReference>
<dbReference type="GO" id="GO:0009897">
    <property type="term" value="C:external side of plasma membrane"/>
    <property type="evidence" value="ECO:0007669"/>
    <property type="project" value="TreeGrafter"/>
</dbReference>
<dbReference type="GO" id="GO:0019722">
    <property type="term" value="P:calcium-mediated signaling"/>
    <property type="evidence" value="ECO:0007669"/>
    <property type="project" value="TreeGrafter"/>
</dbReference>
<protein>
    <submittedName>
        <fullName evidence="13">C-C chemokine receptor type 3</fullName>
    </submittedName>
</protein>
<dbReference type="PROSITE" id="PS00237">
    <property type="entry name" value="G_PROTEIN_RECEP_F1_1"/>
    <property type="match status" value="1"/>
</dbReference>
<dbReference type="Pfam" id="PF00001">
    <property type="entry name" value="7tm_1"/>
    <property type="match status" value="1"/>
</dbReference>
<organism evidence="12 13">
    <name type="scientific">Ictalurus punctatus</name>
    <name type="common">Channel catfish</name>
    <name type="synonym">Silurus punctatus</name>
    <dbReference type="NCBI Taxonomy" id="7998"/>
    <lineage>
        <taxon>Eukaryota</taxon>
        <taxon>Metazoa</taxon>
        <taxon>Chordata</taxon>
        <taxon>Craniata</taxon>
        <taxon>Vertebrata</taxon>
        <taxon>Euteleostomi</taxon>
        <taxon>Actinopterygii</taxon>
        <taxon>Neopterygii</taxon>
        <taxon>Teleostei</taxon>
        <taxon>Ostariophysi</taxon>
        <taxon>Siluriformes</taxon>
        <taxon>Ictaluridae</taxon>
        <taxon>Ictalurus</taxon>
    </lineage>
</organism>
<evidence type="ECO:0000313" key="12">
    <source>
        <dbReference type="Proteomes" id="UP000221080"/>
    </source>
</evidence>
<accession>A0A2D0SG97</accession>
<keyword evidence="4 10" id="KW-1133">Transmembrane helix</keyword>
<evidence type="ECO:0000256" key="8">
    <source>
        <dbReference type="ARBA" id="ARBA00023224"/>
    </source>
</evidence>
<dbReference type="InterPro" id="IPR050119">
    <property type="entry name" value="CCR1-9-like"/>
</dbReference>
<dbReference type="PRINTS" id="PR00237">
    <property type="entry name" value="GPCRRHODOPSN"/>
</dbReference>
<feature type="transmembrane region" description="Helical" evidence="10">
    <location>
        <begin position="197"/>
        <end position="217"/>
    </location>
</feature>
<keyword evidence="2" id="KW-1003">Cell membrane</keyword>
<feature type="transmembrane region" description="Helical" evidence="10">
    <location>
        <begin position="148"/>
        <end position="166"/>
    </location>
</feature>
<evidence type="ECO:0000256" key="7">
    <source>
        <dbReference type="ARBA" id="ARBA00023170"/>
    </source>
</evidence>
<sequence length="330" mass="37958">MDNFDTSTMSDYEDTNSTMTYVPPCDMTDITNFSKHLLPPFYSVIFIISVLGNGLVLYILFKFEKPNTVTNIFLINLVASDLIFTIGLPFQAVYHTSEWSFGQVGCKLMNGTYHLGFYSSVLFLTLMTFDRYLAVVHAVAAAKWRQSCYAYISATVVWIVCGLTSLETFLNHDIVQDIVQGLTCTDMGDPQHKIMGTYSQVALFFIFPLVVVLYCYIRIGLRVLSTRMRSKQRPLKLIFIIVVLLFMCWTPYNVILVIRENDNGDPCDYSLVYPQYITHSIANLYFGINPVFYTFLGRKFQNYVHRFLLDQVPCLKNYLDVSESNRSFSR</sequence>
<dbReference type="GeneID" id="108275267"/>
<feature type="transmembrane region" description="Helical" evidence="10">
    <location>
        <begin position="115"/>
        <end position="136"/>
    </location>
</feature>
<dbReference type="GO" id="GO:0060326">
    <property type="term" value="P:cell chemotaxis"/>
    <property type="evidence" value="ECO:0007669"/>
    <property type="project" value="TreeGrafter"/>
</dbReference>
<evidence type="ECO:0000256" key="3">
    <source>
        <dbReference type="ARBA" id="ARBA00022692"/>
    </source>
</evidence>
<evidence type="ECO:0000256" key="9">
    <source>
        <dbReference type="RuleBase" id="RU000688"/>
    </source>
</evidence>
<dbReference type="OrthoDB" id="9876908at2759"/>
<evidence type="ECO:0000256" key="5">
    <source>
        <dbReference type="ARBA" id="ARBA00023040"/>
    </source>
</evidence>
<dbReference type="GO" id="GO:0016493">
    <property type="term" value="F:C-C chemokine receptor activity"/>
    <property type="evidence" value="ECO:0007669"/>
    <property type="project" value="TreeGrafter"/>
</dbReference>
<dbReference type="SUPFAM" id="SSF81321">
    <property type="entry name" value="Family A G protein-coupled receptor-like"/>
    <property type="match status" value="1"/>
</dbReference>
<keyword evidence="3 9" id="KW-0812">Transmembrane</keyword>
<keyword evidence="12" id="KW-1185">Reference proteome</keyword>
<keyword evidence="7 9" id="KW-0675">Receptor</keyword>
<feature type="transmembrane region" description="Helical" evidence="10">
    <location>
        <begin position="276"/>
        <end position="296"/>
    </location>
</feature>
<dbReference type="InterPro" id="IPR017452">
    <property type="entry name" value="GPCR_Rhodpsn_7TM"/>
</dbReference>
<name>A0A2D0SG97_ICTPU</name>
<dbReference type="PANTHER" id="PTHR10489">
    <property type="entry name" value="CELL ADHESION MOLECULE"/>
    <property type="match status" value="1"/>
</dbReference>
<dbReference type="InterPro" id="IPR000276">
    <property type="entry name" value="GPCR_Rhodpsn"/>
</dbReference>
<comment type="subcellular location">
    <subcellularLocation>
        <location evidence="1">Cell membrane</location>
        <topology evidence="1">Multi-pass membrane protein</topology>
    </subcellularLocation>
</comment>
<keyword evidence="5 9" id="KW-0297">G-protein coupled receptor</keyword>
<dbReference type="GO" id="GO:0006955">
    <property type="term" value="P:immune response"/>
    <property type="evidence" value="ECO:0007669"/>
    <property type="project" value="TreeGrafter"/>
</dbReference>
<comment type="similarity">
    <text evidence="9">Belongs to the G-protein coupled receptor 1 family.</text>
</comment>
<evidence type="ECO:0000313" key="13">
    <source>
        <dbReference type="RefSeq" id="XP_017341501.1"/>
    </source>
</evidence>
<dbReference type="PRINTS" id="PR00657">
    <property type="entry name" value="CCCHEMOKINER"/>
</dbReference>
<keyword evidence="6 10" id="KW-0472">Membrane</keyword>
<dbReference type="Proteomes" id="UP000221080">
    <property type="component" value="Chromosome 1"/>
</dbReference>
<dbReference type="GO" id="GO:0019957">
    <property type="term" value="F:C-C chemokine binding"/>
    <property type="evidence" value="ECO:0007669"/>
    <property type="project" value="TreeGrafter"/>
</dbReference>
<evidence type="ECO:0000256" key="4">
    <source>
        <dbReference type="ARBA" id="ARBA00022989"/>
    </source>
</evidence>
<dbReference type="KEGG" id="ipu:108275267"/>
<reference evidence="12" key="1">
    <citation type="journal article" date="2016" name="Nat. Commun.">
        <title>The channel catfish genome sequence provides insights into the evolution of scale formation in teleosts.</title>
        <authorList>
            <person name="Liu Z."/>
            <person name="Liu S."/>
            <person name="Yao J."/>
            <person name="Bao L."/>
            <person name="Zhang J."/>
            <person name="Li Y."/>
            <person name="Jiang C."/>
            <person name="Sun L."/>
            <person name="Wang R."/>
            <person name="Zhang Y."/>
            <person name="Zhou T."/>
            <person name="Zeng Q."/>
            <person name="Fu Q."/>
            <person name="Gao S."/>
            <person name="Li N."/>
            <person name="Koren S."/>
            <person name="Jiang Y."/>
            <person name="Zimin A."/>
            <person name="Xu P."/>
            <person name="Phillippy A.M."/>
            <person name="Geng X."/>
            <person name="Song L."/>
            <person name="Sun F."/>
            <person name="Li C."/>
            <person name="Wang X."/>
            <person name="Chen A."/>
            <person name="Jin Y."/>
            <person name="Yuan Z."/>
            <person name="Yang Y."/>
            <person name="Tan S."/>
            <person name="Peatman E."/>
            <person name="Lu J."/>
            <person name="Qin Z."/>
            <person name="Dunham R."/>
            <person name="Li Z."/>
            <person name="Sonstegard T."/>
            <person name="Feng J."/>
            <person name="Danzmann R.G."/>
            <person name="Schroeder S."/>
            <person name="Scheffler B."/>
            <person name="Duke M.V."/>
            <person name="Ballard L."/>
            <person name="Kucuktas H."/>
            <person name="Kaltenboeck L."/>
            <person name="Liu H."/>
            <person name="Armbruster J."/>
            <person name="Xie Y."/>
            <person name="Kirby M.L."/>
            <person name="Tian Y."/>
            <person name="Flanagan M.E."/>
            <person name="Mu W."/>
            <person name="Waldbieser G.C."/>
        </authorList>
    </citation>
    <scope>NUCLEOTIDE SEQUENCE [LARGE SCALE GENOMIC DNA]</scope>
    <source>
        <strain evidence="12">SDA103</strain>
    </source>
</reference>
<dbReference type="AlphaFoldDB" id="A0A2D0SG97"/>
<reference evidence="13" key="2">
    <citation type="submission" date="2025-08" db="UniProtKB">
        <authorList>
            <consortium name="RefSeq"/>
        </authorList>
    </citation>
    <scope>IDENTIFICATION</scope>
    <source>
        <tissue evidence="13">Blood</tissue>
    </source>
</reference>
<evidence type="ECO:0000259" key="11">
    <source>
        <dbReference type="PROSITE" id="PS50262"/>
    </source>
</evidence>
<evidence type="ECO:0000256" key="6">
    <source>
        <dbReference type="ARBA" id="ARBA00023136"/>
    </source>
</evidence>
<proteinExistence type="inferred from homology"/>